<organism evidence="3 4">
    <name type="scientific">Pleurodeles waltl</name>
    <name type="common">Iberian ribbed newt</name>
    <dbReference type="NCBI Taxonomy" id="8319"/>
    <lineage>
        <taxon>Eukaryota</taxon>
        <taxon>Metazoa</taxon>
        <taxon>Chordata</taxon>
        <taxon>Craniata</taxon>
        <taxon>Vertebrata</taxon>
        <taxon>Euteleostomi</taxon>
        <taxon>Amphibia</taxon>
        <taxon>Batrachia</taxon>
        <taxon>Caudata</taxon>
        <taxon>Salamandroidea</taxon>
        <taxon>Salamandridae</taxon>
        <taxon>Pleurodelinae</taxon>
        <taxon>Pleurodeles</taxon>
    </lineage>
</organism>
<accession>A0AAV7VGB4</accession>
<dbReference type="InterPro" id="IPR036875">
    <property type="entry name" value="Znf_CCHC_sf"/>
</dbReference>
<feature type="domain" description="CCHC-type" evidence="2">
    <location>
        <begin position="499"/>
        <end position="515"/>
    </location>
</feature>
<dbReference type="Proteomes" id="UP001066276">
    <property type="component" value="Chromosome 2_1"/>
</dbReference>
<name>A0AAV7VGB4_PLEWA</name>
<comment type="caution">
    <text evidence="3">The sequence shown here is derived from an EMBL/GenBank/DDBJ whole genome shotgun (WGS) entry which is preliminary data.</text>
</comment>
<dbReference type="InterPro" id="IPR050951">
    <property type="entry name" value="Retrovirus_Pol_polyprotein"/>
</dbReference>
<protein>
    <recommendedName>
        <fullName evidence="2">CCHC-type domain-containing protein</fullName>
    </recommendedName>
</protein>
<dbReference type="InterPro" id="IPR036691">
    <property type="entry name" value="Endo/exonu/phosph_ase_sf"/>
</dbReference>
<evidence type="ECO:0000256" key="1">
    <source>
        <dbReference type="SAM" id="MobiDB-lite"/>
    </source>
</evidence>
<feature type="compositionally biased region" description="Basic and acidic residues" evidence="1">
    <location>
        <begin position="448"/>
        <end position="463"/>
    </location>
</feature>
<dbReference type="GO" id="GO:0008270">
    <property type="term" value="F:zinc ion binding"/>
    <property type="evidence" value="ECO:0007669"/>
    <property type="project" value="InterPro"/>
</dbReference>
<dbReference type="PANTHER" id="PTHR37984">
    <property type="entry name" value="PROTEIN CBG26694"/>
    <property type="match status" value="1"/>
</dbReference>
<proteinExistence type="predicted"/>
<gene>
    <name evidence="3" type="ORF">NDU88_003025</name>
</gene>
<evidence type="ECO:0000313" key="3">
    <source>
        <dbReference type="EMBL" id="KAJ1199187.1"/>
    </source>
</evidence>
<dbReference type="Gene3D" id="3.60.10.10">
    <property type="entry name" value="Endonuclease/exonuclease/phosphatase"/>
    <property type="match status" value="1"/>
</dbReference>
<feature type="domain" description="CCHC-type" evidence="2">
    <location>
        <begin position="477"/>
        <end position="495"/>
    </location>
</feature>
<dbReference type="SMART" id="SM00343">
    <property type="entry name" value="ZnF_C2HC"/>
    <property type="match status" value="2"/>
</dbReference>
<dbReference type="GO" id="GO:0003676">
    <property type="term" value="F:nucleic acid binding"/>
    <property type="evidence" value="ECO:0007669"/>
    <property type="project" value="InterPro"/>
</dbReference>
<dbReference type="SUPFAM" id="SSF57756">
    <property type="entry name" value="Retrovirus zinc finger-like domains"/>
    <property type="match status" value="1"/>
</dbReference>
<dbReference type="Gene3D" id="4.10.60.10">
    <property type="entry name" value="Zinc finger, CCHC-type"/>
    <property type="match status" value="1"/>
</dbReference>
<dbReference type="PANTHER" id="PTHR37984:SF9">
    <property type="entry name" value="INTEGRASE CATALYTIC DOMAIN-CONTAINING PROTEIN"/>
    <property type="match status" value="1"/>
</dbReference>
<evidence type="ECO:0000313" key="4">
    <source>
        <dbReference type="Proteomes" id="UP001066276"/>
    </source>
</evidence>
<keyword evidence="4" id="KW-1185">Reference proteome</keyword>
<sequence length="818" mass="92244">MATGQLRLEVSTNPTQQLGVDLPVQEAPKRLAPEVHNDRSAHERLNISRVTSRPTVRKNLQAGSIVTTAQVHVEEREFLQSDQQQGASINLSNTEPLLPTGISIEVHTDIVHEGMRQQSTPIPRSNLNTQGSNERLDMGFEVATGIMEDSWLQSLSITNNKDPGEALDLKTLDLMNPTDQYSNKPLLVGSTKYGSSMPQQERPPNSIMEISSGISKLQHDVEAMVRSNLTISPLETINREGKIISKSSTHAGYPSSDIEDLTRLHASLLNSINTSMTALNMQSDKLDLQIDIMKVKAIDITDINRSEGQEIFETLPEPDDDGTDLNEFELRLKKLDLHYLPKISTILERYHFGTREQKPGESIEEYITALRKLAATCKSGMTLEERIRDQFMVKCSSDKVRQELWSKDDPSLQEVVTIAKSIEHTLACVEELERRKHPAINNISQKNEQQEDHRDCDGGKDETKLSQVQKSKFKDTKCFWCGNLGHYASYKKCPAVNAICKLCNKRGHFAKCCRSQKDYSSVKVVEDCILMVDTQGKKKKHPKDFVTMCGIECEVLFDSGAWLTLLFDEEFDKYLSHRVKLKDPDVAPGGYGGQIRDLRGYLESEITFRSNTIVWKINVPVKGDSVLSWPHQKELKVILDPNNPTPVLLKKEFVQMSSGVCEISTGNKAECVPDFVQQLAFSKTDLQAIKITFSNNQQAPLVIFNVCAHPRKNRKVLLFDKLLNKEEEIRCSNPAWDILVTGDFNTNLMHTPEPDEQLAAENAIWSVPLQILPAQKRLDTRGKQLVEALEHMSMRVLNGRINDDVPLSFTHHSESQRQ</sequence>
<evidence type="ECO:0000259" key="2">
    <source>
        <dbReference type="SMART" id="SM00343"/>
    </source>
</evidence>
<dbReference type="EMBL" id="JANPWB010000003">
    <property type="protein sequence ID" value="KAJ1199187.1"/>
    <property type="molecule type" value="Genomic_DNA"/>
</dbReference>
<feature type="region of interest" description="Disordered" evidence="1">
    <location>
        <begin position="439"/>
        <end position="463"/>
    </location>
</feature>
<dbReference type="AlphaFoldDB" id="A0AAV7VGB4"/>
<dbReference type="InterPro" id="IPR001878">
    <property type="entry name" value="Znf_CCHC"/>
</dbReference>
<reference evidence="3" key="1">
    <citation type="journal article" date="2022" name="bioRxiv">
        <title>Sequencing and chromosome-scale assembly of the giantPleurodeles waltlgenome.</title>
        <authorList>
            <person name="Brown T."/>
            <person name="Elewa A."/>
            <person name="Iarovenko S."/>
            <person name="Subramanian E."/>
            <person name="Araus A.J."/>
            <person name="Petzold A."/>
            <person name="Susuki M."/>
            <person name="Suzuki K.-i.T."/>
            <person name="Hayashi T."/>
            <person name="Toyoda A."/>
            <person name="Oliveira C."/>
            <person name="Osipova E."/>
            <person name="Leigh N.D."/>
            <person name="Simon A."/>
            <person name="Yun M.H."/>
        </authorList>
    </citation>
    <scope>NUCLEOTIDE SEQUENCE</scope>
    <source>
        <strain evidence="3">20211129_DDA</strain>
        <tissue evidence="3">Liver</tissue>
    </source>
</reference>